<feature type="compositionally biased region" description="Low complexity" evidence="1">
    <location>
        <begin position="178"/>
        <end position="200"/>
    </location>
</feature>
<feature type="compositionally biased region" description="Polar residues" evidence="1">
    <location>
        <begin position="142"/>
        <end position="163"/>
    </location>
</feature>
<protein>
    <submittedName>
        <fullName evidence="2">Uncharacterized protein</fullName>
    </submittedName>
</protein>
<gene>
    <name evidence="2" type="ORF">BT96DRAFT_956859</name>
</gene>
<dbReference type="PROSITE" id="PS00482">
    <property type="entry name" value="DIHYDROOROTASE_1"/>
    <property type="match status" value="1"/>
</dbReference>
<feature type="compositionally biased region" description="Low complexity" evidence="1">
    <location>
        <begin position="232"/>
        <end position="251"/>
    </location>
</feature>
<feature type="compositionally biased region" description="Polar residues" evidence="1">
    <location>
        <begin position="36"/>
        <end position="52"/>
    </location>
</feature>
<organism evidence="2 3">
    <name type="scientific">Gymnopus androsaceus JB14</name>
    <dbReference type="NCBI Taxonomy" id="1447944"/>
    <lineage>
        <taxon>Eukaryota</taxon>
        <taxon>Fungi</taxon>
        <taxon>Dikarya</taxon>
        <taxon>Basidiomycota</taxon>
        <taxon>Agaricomycotina</taxon>
        <taxon>Agaricomycetes</taxon>
        <taxon>Agaricomycetidae</taxon>
        <taxon>Agaricales</taxon>
        <taxon>Marasmiineae</taxon>
        <taxon>Omphalotaceae</taxon>
        <taxon>Gymnopus</taxon>
    </lineage>
</organism>
<feature type="region of interest" description="Disordered" evidence="1">
    <location>
        <begin position="142"/>
        <end position="200"/>
    </location>
</feature>
<evidence type="ECO:0000313" key="2">
    <source>
        <dbReference type="EMBL" id="KAE9400563.1"/>
    </source>
</evidence>
<sequence>MSDDKPYTTPEEDPFSVRPALQPRRRRSSMLDKWIQEQQKLPNSSEVASPGSTKPRVNPYLAYPDLARAPESQSLCGSAVTLGSYDLVNDDDIPRDITQISEVRFSTVSVKSLSQPSTPTSITHKGFLGTPTSFRSLHISFRSQSPARSSTPTTGTAPITPSRKSFLPMRSTPKQHSRSASLSMLNSSSPSTSSYLPEPSSKWRPSVLGYFSSSSQGSFLPSETLYTPSRPSVSSNTTVTTATTTSATATAMDKGSTSLTSGFRSRQRSHGGSSAENNVRFSSAPRKQATLRVPLASKPGFRLANSNTDSLYDDEEEAQGTSAPVIPKPNAKPEVAFSTAKSNTLSKMSLATLTSKHSKKKRLIISGIAPNDARKFEGVKRWCESFGEVTHIVRMPNGDLHVHFRSADVADTVCRLRAKVYIVGCGSVGVSWTTGNKR</sequence>
<dbReference type="GO" id="GO:0016812">
    <property type="term" value="F:hydrolase activity, acting on carbon-nitrogen (but not peptide) bonds, in cyclic amides"/>
    <property type="evidence" value="ECO:0007669"/>
    <property type="project" value="InterPro"/>
</dbReference>
<proteinExistence type="predicted"/>
<feature type="region of interest" description="Disordered" evidence="1">
    <location>
        <begin position="1"/>
        <end position="57"/>
    </location>
</feature>
<dbReference type="EMBL" id="ML769455">
    <property type="protein sequence ID" value="KAE9400563.1"/>
    <property type="molecule type" value="Genomic_DNA"/>
</dbReference>
<evidence type="ECO:0000313" key="3">
    <source>
        <dbReference type="Proteomes" id="UP000799118"/>
    </source>
</evidence>
<dbReference type="Proteomes" id="UP000799118">
    <property type="component" value="Unassembled WGS sequence"/>
</dbReference>
<feature type="compositionally biased region" description="Polar residues" evidence="1">
    <location>
        <begin position="255"/>
        <end position="281"/>
    </location>
</feature>
<evidence type="ECO:0000256" key="1">
    <source>
        <dbReference type="SAM" id="MobiDB-lite"/>
    </source>
</evidence>
<feature type="region of interest" description="Disordered" evidence="1">
    <location>
        <begin position="215"/>
        <end position="331"/>
    </location>
</feature>
<dbReference type="InterPro" id="IPR002195">
    <property type="entry name" value="Dihydroorotase_CS"/>
</dbReference>
<dbReference type="AlphaFoldDB" id="A0A6A4HRH5"/>
<reference evidence="2" key="1">
    <citation type="journal article" date="2019" name="Environ. Microbiol.">
        <title>Fungal ecological strategies reflected in gene transcription - a case study of two litter decomposers.</title>
        <authorList>
            <person name="Barbi F."/>
            <person name="Kohler A."/>
            <person name="Barry K."/>
            <person name="Baskaran P."/>
            <person name="Daum C."/>
            <person name="Fauchery L."/>
            <person name="Ihrmark K."/>
            <person name="Kuo A."/>
            <person name="LaButti K."/>
            <person name="Lipzen A."/>
            <person name="Morin E."/>
            <person name="Grigoriev I.V."/>
            <person name="Henrissat B."/>
            <person name="Lindahl B."/>
            <person name="Martin F."/>
        </authorList>
    </citation>
    <scope>NUCLEOTIDE SEQUENCE</scope>
    <source>
        <strain evidence="2">JB14</strain>
    </source>
</reference>
<dbReference type="OrthoDB" id="3071736at2759"/>
<name>A0A6A4HRH5_9AGAR</name>
<keyword evidence="3" id="KW-1185">Reference proteome</keyword>
<accession>A0A6A4HRH5</accession>